<dbReference type="AlphaFoldDB" id="A0A6A3CUI3"/>
<feature type="region of interest" description="Disordered" evidence="1">
    <location>
        <begin position="1"/>
        <end position="22"/>
    </location>
</feature>
<sequence>MRGKPNRWPPPLHGFGRRPKGDVDGFRTTFVWLVCITHVKTLSWLLEKKGRPSEPDLHAQELSAGLVGTQWSTHVIHVLQLSLKSSGTTVALRS</sequence>
<reference evidence="2" key="1">
    <citation type="submission" date="2019-09" db="EMBL/GenBank/DDBJ databases">
        <title>Draft genome information of white flower Hibiscus syriacus.</title>
        <authorList>
            <person name="Kim Y.-M."/>
        </authorList>
    </citation>
    <scope>NUCLEOTIDE SEQUENCE [LARGE SCALE GENOMIC DNA]</scope>
    <source>
        <strain evidence="2">YM2019G1</strain>
    </source>
</reference>
<organism evidence="2 3">
    <name type="scientific">Hibiscus syriacus</name>
    <name type="common">Rose of Sharon</name>
    <dbReference type="NCBI Taxonomy" id="106335"/>
    <lineage>
        <taxon>Eukaryota</taxon>
        <taxon>Viridiplantae</taxon>
        <taxon>Streptophyta</taxon>
        <taxon>Embryophyta</taxon>
        <taxon>Tracheophyta</taxon>
        <taxon>Spermatophyta</taxon>
        <taxon>Magnoliopsida</taxon>
        <taxon>eudicotyledons</taxon>
        <taxon>Gunneridae</taxon>
        <taxon>Pentapetalae</taxon>
        <taxon>rosids</taxon>
        <taxon>malvids</taxon>
        <taxon>Malvales</taxon>
        <taxon>Malvaceae</taxon>
        <taxon>Malvoideae</taxon>
        <taxon>Hibiscus</taxon>
    </lineage>
</organism>
<evidence type="ECO:0000313" key="3">
    <source>
        <dbReference type="Proteomes" id="UP000436088"/>
    </source>
</evidence>
<evidence type="ECO:0000313" key="2">
    <source>
        <dbReference type="EMBL" id="KAE8730908.1"/>
    </source>
</evidence>
<comment type="caution">
    <text evidence="2">The sequence shown here is derived from an EMBL/GenBank/DDBJ whole genome shotgun (WGS) entry which is preliminary data.</text>
</comment>
<dbReference type="EMBL" id="VEPZ02000198">
    <property type="protein sequence ID" value="KAE8730908.1"/>
    <property type="molecule type" value="Genomic_DNA"/>
</dbReference>
<dbReference type="Proteomes" id="UP000436088">
    <property type="component" value="Unassembled WGS sequence"/>
</dbReference>
<protein>
    <submittedName>
        <fullName evidence="2">Uncharacterized protein</fullName>
    </submittedName>
</protein>
<name>A0A6A3CUI3_HIBSY</name>
<accession>A0A6A3CUI3</accession>
<evidence type="ECO:0000256" key="1">
    <source>
        <dbReference type="SAM" id="MobiDB-lite"/>
    </source>
</evidence>
<proteinExistence type="predicted"/>
<gene>
    <name evidence="2" type="ORF">F3Y22_tig00002847pilonHSYRG00154</name>
</gene>
<keyword evidence="3" id="KW-1185">Reference proteome</keyword>